<organism evidence="2 3">
    <name type="scientific">Ectocarpus siliculosus</name>
    <name type="common">Brown alga</name>
    <name type="synonym">Conferva siliculosa</name>
    <dbReference type="NCBI Taxonomy" id="2880"/>
    <lineage>
        <taxon>Eukaryota</taxon>
        <taxon>Sar</taxon>
        <taxon>Stramenopiles</taxon>
        <taxon>Ochrophyta</taxon>
        <taxon>PX clade</taxon>
        <taxon>Phaeophyceae</taxon>
        <taxon>Ectocarpales</taxon>
        <taxon>Ectocarpaceae</taxon>
        <taxon>Ectocarpus</taxon>
    </lineage>
</organism>
<evidence type="ECO:0000256" key="1">
    <source>
        <dbReference type="SAM" id="MobiDB-lite"/>
    </source>
</evidence>
<feature type="compositionally biased region" description="Basic residues" evidence="1">
    <location>
        <begin position="924"/>
        <end position="933"/>
    </location>
</feature>
<accession>D7FLQ5</accession>
<feature type="compositionally biased region" description="Gly residues" evidence="1">
    <location>
        <begin position="820"/>
        <end position="834"/>
    </location>
</feature>
<feature type="compositionally biased region" description="Low complexity" evidence="1">
    <location>
        <begin position="885"/>
        <end position="902"/>
    </location>
</feature>
<proteinExistence type="predicted"/>
<dbReference type="AlphaFoldDB" id="D7FLQ5"/>
<feature type="region of interest" description="Disordered" evidence="1">
    <location>
        <begin position="885"/>
        <end position="940"/>
    </location>
</feature>
<feature type="compositionally biased region" description="Low complexity" evidence="1">
    <location>
        <begin position="67"/>
        <end position="88"/>
    </location>
</feature>
<feature type="compositionally biased region" description="Low complexity" evidence="1">
    <location>
        <begin position="835"/>
        <end position="858"/>
    </location>
</feature>
<protein>
    <submittedName>
        <fullName evidence="2">Uncharacterized protein</fullName>
    </submittedName>
</protein>
<dbReference type="EMBL" id="FN649734">
    <property type="protein sequence ID" value="CBJ29730.1"/>
    <property type="molecule type" value="Genomic_DNA"/>
</dbReference>
<sequence length="962" mass="103488">MCFRTQNPGDLRTAVRSAENPTKFDHFCSTCWRSEEQLERRGAHNSHGTLEDRAASQATGGGGGGSSAAAATGNSKGKGPAARHPSPAAVAAAFREKFPQAPLCTPVEGVEARARVAMHPTAATAAMSRAATDGGADMGELLREAAMAAFATIHVAVALYVHEVKTNGGEVGVRMICPSCLTNEFVETPGVSGNGFPSVSSQKIRVAHDIHGVVVHVFGKYRCKNPACALNVRSARKSAEKAEKNGGPKASEIVWDDAAVTSHCKNGVAFNTMDTRYMQLLPAAVVAKLPYRFFKQNITSERLLDMVSATEGDTPGFHRLLVARDQGQELRDMQRYIRFAEEEQARERRSRLDGEFTKWPGWRFNRGTLISTPSVAVLNTINKAAHLQDRDHMLRELIAQVAGEFVNSDGTFRAAGKVMDEAQCLYFLMGEDAKILGYGAVKSESEEELTLLFQRYADRRRKKGTLHALRWLYDDRCCRGCKDVTKYYGVQIFPHVERAPLADSFHATQNLAGATTSKSHERRGVYARGVGGSVRSKYKPDVDAVVEYLMRENKRMTRAEAERKAKSKSMSRYVRTVSRPIEETIAEVSEVVRLHARLDAEGRERGELPLLQPELPPGKRGPRGAQAELNSLISCLRKGCGQDPLPVDKMYLHVGTGKKTKLKRYVKKGGTAKNESFHRSLNAMTSSVSRLGPGVCDQRLLQLVYRFNLDKDRKLGRASKHSTLWVWRERDINDAARKCLVAEPFPKAGPRPDVQQEDLDAEPMGFEYAKRLREDRLGACRQAAMHMVGVGSGAPVPESGVNSPPLRLATVPETAVQGGRDAGGGEGSGAGASGVHGQDSGAGSAAGSRASGAGRTSGASIAGVGAQGSGAGIAAGARASSAGIGAQESGAGSADGGRASSDTAEHGAAGEGATGRASENLGGARRRPMRKNTSRGSGASLLKPKQWWLAGLRRWLKPLERV</sequence>
<keyword evidence="3" id="KW-1185">Reference proteome</keyword>
<gene>
    <name evidence="2" type="ORF">Esi_0160_0004</name>
</gene>
<dbReference type="EMBL" id="FN648144">
    <property type="protein sequence ID" value="CBJ29730.1"/>
    <property type="molecule type" value="Genomic_DNA"/>
</dbReference>
<feature type="region of interest" description="Disordered" evidence="1">
    <location>
        <begin position="816"/>
        <end position="858"/>
    </location>
</feature>
<evidence type="ECO:0000313" key="3">
    <source>
        <dbReference type="Proteomes" id="UP000002630"/>
    </source>
</evidence>
<reference evidence="2 3" key="1">
    <citation type="journal article" date="2010" name="Nature">
        <title>The Ectocarpus genome and the independent evolution of multicellularity in brown algae.</title>
        <authorList>
            <person name="Cock J.M."/>
            <person name="Sterck L."/>
            <person name="Rouze P."/>
            <person name="Scornet D."/>
            <person name="Allen A.E."/>
            <person name="Amoutzias G."/>
            <person name="Anthouard V."/>
            <person name="Artiguenave F."/>
            <person name="Aury J.M."/>
            <person name="Badger J.H."/>
            <person name="Beszteri B."/>
            <person name="Billiau K."/>
            <person name="Bonnet E."/>
            <person name="Bothwell J.H."/>
            <person name="Bowler C."/>
            <person name="Boyen C."/>
            <person name="Brownlee C."/>
            <person name="Carrano C.J."/>
            <person name="Charrier B."/>
            <person name="Cho G.Y."/>
            <person name="Coelho S.M."/>
            <person name="Collen J."/>
            <person name="Corre E."/>
            <person name="Da Silva C."/>
            <person name="Delage L."/>
            <person name="Delaroque N."/>
            <person name="Dittami S.M."/>
            <person name="Doulbeau S."/>
            <person name="Elias M."/>
            <person name="Farnham G."/>
            <person name="Gachon C.M."/>
            <person name="Gschloessl B."/>
            <person name="Heesch S."/>
            <person name="Jabbari K."/>
            <person name="Jubin C."/>
            <person name="Kawai H."/>
            <person name="Kimura K."/>
            <person name="Kloareg B."/>
            <person name="Kupper F.C."/>
            <person name="Lang D."/>
            <person name="Le Bail A."/>
            <person name="Leblanc C."/>
            <person name="Lerouge P."/>
            <person name="Lohr M."/>
            <person name="Lopez P.J."/>
            <person name="Martens C."/>
            <person name="Maumus F."/>
            <person name="Michel G."/>
            <person name="Miranda-Saavedra D."/>
            <person name="Morales J."/>
            <person name="Moreau H."/>
            <person name="Motomura T."/>
            <person name="Nagasato C."/>
            <person name="Napoli C.A."/>
            <person name="Nelson D.R."/>
            <person name="Nyvall-Collen P."/>
            <person name="Peters A.F."/>
            <person name="Pommier C."/>
            <person name="Potin P."/>
            <person name="Poulain J."/>
            <person name="Quesneville H."/>
            <person name="Read B."/>
            <person name="Rensing S.A."/>
            <person name="Ritter A."/>
            <person name="Rousvoal S."/>
            <person name="Samanta M."/>
            <person name="Samson G."/>
            <person name="Schroeder D.C."/>
            <person name="Segurens B."/>
            <person name="Strittmatter M."/>
            <person name="Tonon T."/>
            <person name="Tregear J.W."/>
            <person name="Valentin K."/>
            <person name="von Dassow P."/>
            <person name="Yamagishi T."/>
            <person name="Van de Peer Y."/>
            <person name="Wincker P."/>
        </authorList>
    </citation>
    <scope>NUCLEOTIDE SEQUENCE [LARGE SCALE GENOMIC DNA]</scope>
    <source>
        <strain evidence="3">Ec32 / CCAP1310/4</strain>
    </source>
</reference>
<feature type="region of interest" description="Disordered" evidence="1">
    <location>
        <begin position="42"/>
        <end position="88"/>
    </location>
</feature>
<evidence type="ECO:0000313" key="2">
    <source>
        <dbReference type="EMBL" id="CBJ29730.1"/>
    </source>
</evidence>
<dbReference type="OrthoDB" id="207213at2759"/>
<dbReference type="Proteomes" id="UP000002630">
    <property type="component" value="Linkage Group LG09"/>
</dbReference>
<name>D7FLQ5_ECTSI</name>
<dbReference type="InParanoid" id="D7FLQ5"/>